<dbReference type="InParanoid" id="A0A0C2T2B4"/>
<dbReference type="STRING" id="946122.A0A0C2T2B4"/>
<reference evidence="3 4" key="1">
    <citation type="submission" date="2014-04" db="EMBL/GenBank/DDBJ databases">
        <title>Evolutionary Origins and Diversification of the Mycorrhizal Mutualists.</title>
        <authorList>
            <consortium name="DOE Joint Genome Institute"/>
            <consortium name="Mycorrhizal Genomics Consortium"/>
            <person name="Kohler A."/>
            <person name="Kuo A."/>
            <person name="Nagy L.G."/>
            <person name="Floudas D."/>
            <person name="Copeland A."/>
            <person name="Barry K.W."/>
            <person name="Cichocki N."/>
            <person name="Veneault-Fourrey C."/>
            <person name="LaButti K."/>
            <person name="Lindquist E.A."/>
            <person name="Lipzen A."/>
            <person name="Lundell T."/>
            <person name="Morin E."/>
            <person name="Murat C."/>
            <person name="Riley R."/>
            <person name="Ohm R."/>
            <person name="Sun H."/>
            <person name="Tunlid A."/>
            <person name="Henrissat B."/>
            <person name="Grigoriev I.V."/>
            <person name="Hibbett D.S."/>
            <person name="Martin F."/>
        </authorList>
    </citation>
    <scope>NUCLEOTIDE SEQUENCE [LARGE SCALE GENOMIC DNA]</scope>
    <source>
        <strain evidence="3 4">Koide BX008</strain>
    </source>
</reference>
<proteinExistence type="predicted"/>
<sequence length="459" mass="52054">MFSWFKSRPPFEVSASMHNFSTSHQDDQLLAAQVVATEPLGGSHIRSQHDISPKTITVRQDIETRKPAFNQQVRSDQEQHEKGECWDRRGTPTLEAQLAREIDHSKRLEGTLLEMEQMLHEKEAEIRELSAATQRQSNELKQTKADLRHVQTKYQQTNQLLHERSEELSTAQQFLGKADSISPTEVVRLVEVLNAEIVHQSNFILDSLTYQKWTGSSNDLEHLLKGLRNFLGPWLYDHLWRRLNDPNLEFDHLLTQLALQAGLTNACKLIINRWHAPFWQGGKTFDHIHGNMGRNVGQVIAGRWRALSSTYLGVDRKANKQHLRKVMQKLITAVSGAHQSGDSHPPDLWSIVDDITRKALEIHEHVRNSLTSMDLEVYSIPCGTQFDASQMEDSNGPNEGKGKAENDNQLGEVICTLEMGLRYKKKVLSGKQGEFRDETGVILKSKVVLVDALADCGLV</sequence>
<evidence type="ECO:0000313" key="3">
    <source>
        <dbReference type="EMBL" id="KIL60609.1"/>
    </source>
</evidence>
<accession>A0A0C2T2B4</accession>
<dbReference type="OrthoDB" id="3222645at2759"/>
<keyword evidence="4" id="KW-1185">Reference proteome</keyword>
<dbReference type="Proteomes" id="UP000054549">
    <property type="component" value="Unassembled WGS sequence"/>
</dbReference>
<evidence type="ECO:0000256" key="1">
    <source>
        <dbReference type="SAM" id="Coils"/>
    </source>
</evidence>
<organism evidence="3 4">
    <name type="scientific">Amanita muscaria (strain Koide BX008)</name>
    <dbReference type="NCBI Taxonomy" id="946122"/>
    <lineage>
        <taxon>Eukaryota</taxon>
        <taxon>Fungi</taxon>
        <taxon>Dikarya</taxon>
        <taxon>Basidiomycota</taxon>
        <taxon>Agaricomycotina</taxon>
        <taxon>Agaricomycetes</taxon>
        <taxon>Agaricomycetidae</taxon>
        <taxon>Agaricales</taxon>
        <taxon>Pluteineae</taxon>
        <taxon>Amanitaceae</taxon>
        <taxon>Amanita</taxon>
    </lineage>
</organism>
<keyword evidence="1" id="KW-0175">Coiled coil</keyword>
<dbReference type="EMBL" id="KN818296">
    <property type="protein sequence ID" value="KIL60609.1"/>
    <property type="molecule type" value="Genomic_DNA"/>
</dbReference>
<gene>
    <name evidence="3" type="ORF">M378DRAFT_914940</name>
</gene>
<evidence type="ECO:0000256" key="2">
    <source>
        <dbReference type="SAM" id="MobiDB-lite"/>
    </source>
</evidence>
<dbReference type="AlphaFoldDB" id="A0A0C2T2B4"/>
<name>A0A0C2T2B4_AMAMK</name>
<dbReference type="HOGENOM" id="CLU_031481_1_0_1"/>
<feature type="coiled-coil region" evidence="1">
    <location>
        <begin position="105"/>
        <end position="160"/>
    </location>
</feature>
<feature type="region of interest" description="Disordered" evidence="2">
    <location>
        <begin position="388"/>
        <end position="407"/>
    </location>
</feature>
<protein>
    <submittedName>
        <fullName evidence="3">Uncharacterized protein</fullName>
    </submittedName>
</protein>
<feature type="compositionally biased region" description="Polar residues" evidence="2">
    <location>
        <begin position="388"/>
        <end position="397"/>
    </location>
</feature>
<evidence type="ECO:0000313" key="4">
    <source>
        <dbReference type="Proteomes" id="UP000054549"/>
    </source>
</evidence>